<evidence type="ECO:0000259" key="8">
    <source>
        <dbReference type="Pfam" id="PF25525"/>
    </source>
</evidence>
<dbReference type="GO" id="GO:0004674">
    <property type="term" value="F:protein serine/threonine kinase activity"/>
    <property type="evidence" value="ECO:0007669"/>
    <property type="project" value="UniProtKB-KW"/>
</dbReference>
<keyword evidence="2" id="KW-0963">Cytoplasm</keyword>
<dbReference type="Pfam" id="PF25525">
    <property type="entry name" value="Ubiquitin_PRKD1_N"/>
    <property type="match status" value="1"/>
</dbReference>
<evidence type="ECO:0000256" key="7">
    <source>
        <dbReference type="ARBA" id="ARBA00022777"/>
    </source>
</evidence>
<dbReference type="GO" id="GO:0007200">
    <property type="term" value="P:phospholipase C-activating G protein-coupled receptor signaling pathway"/>
    <property type="evidence" value="ECO:0007669"/>
    <property type="project" value="TreeGrafter"/>
</dbReference>
<evidence type="ECO:0000313" key="10">
    <source>
        <dbReference type="Proteomes" id="UP001460270"/>
    </source>
</evidence>
<protein>
    <recommendedName>
        <fullName evidence="8">Serine/threonine-protein kinase D1-3-like ubiquitin-like domain-containing protein</fullName>
    </recommendedName>
</protein>
<evidence type="ECO:0000256" key="6">
    <source>
        <dbReference type="ARBA" id="ARBA00022771"/>
    </source>
</evidence>
<organism evidence="9 10">
    <name type="scientific">Mugilogobius chulae</name>
    <name type="common">yellowstripe goby</name>
    <dbReference type="NCBI Taxonomy" id="88201"/>
    <lineage>
        <taxon>Eukaryota</taxon>
        <taxon>Metazoa</taxon>
        <taxon>Chordata</taxon>
        <taxon>Craniata</taxon>
        <taxon>Vertebrata</taxon>
        <taxon>Euteleostomi</taxon>
        <taxon>Actinopterygii</taxon>
        <taxon>Neopterygii</taxon>
        <taxon>Teleostei</taxon>
        <taxon>Neoteleostei</taxon>
        <taxon>Acanthomorphata</taxon>
        <taxon>Gobiaria</taxon>
        <taxon>Gobiiformes</taxon>
        <taxon>Gobioidei</taxon>
        <taxon>Gobiidae</taxon>
        <taxon>Gobionellinae</taxon>
        <taxon>Mugilogobius</taxon>
    </lineage>
</organism>
<dbReference type="Proteomes" id="UP001460270">
    <property type="component" value="Unassembled WGS sequence"/>
</dbReference>
<comment type="caution">
    <text evidence="9">The sequence shown here is derived from an EMBL/GenBank/DDBJ whole genome shotgun (WGS) entry which is preliminary data.</text>
</comment>
<comment type="subcellular location">
    <subcellularLocation>
        <location evidence="1">Cytoplasm</location>
    </subcellularLocation>
</comment>
<feature type="domain" description="Serine/threonine-protein kinase D1-3-like ubiquitin-like" evidence="8">
    <location>
        <begin position="61"/>
        <end position="143"/>
    </location>
</feature>
<evidence type="ECO:0000256" key="4">
    <source>
        <dbReference type="ARBA" id="ARBA00022679"/>
    </source>
</evidence>
<keyword evidence="5" id="KW-0677">Repeat</keyword>
<keyword evidence="6" id="KW-0479">Metal-binding</keyword>
<dbReference type="PANTHER" id="PTHR22968">
    <property type="entry name" value="PROTEIN KINASE C, MU"/>
    <property type="match status" value="1"/>
</dbReference>
<evidence type="ECO:0000256" key="3">
    <source>
        <dbReference type="ARBA" id="ARBA00022527"/>
    </source>
</evidence>
<sequence>MAHPSPCLPAGGMMFFPTGGASPPAPAVIPQGPPSPVIDMLSGQSPGGTVMPSGPPTPAGVSFFIQIGLTRESVFMHQTADLAYVKQIACSIVDTKFPECGFYGIYDKILLFKHDTTTNNILQLVKSASDIQEADLVEVVLSAAATFEDFQIRPTH</sequence>
<proteinExistence type="predicted"/>
<evidence type="ECO:0000256" key="5">
    <source>
        <dbReference type="ARBA" id="ARBA00022737"/>
    </source>
</evidence>
<gene>
    <name evidence="9" type="ORF">WMY93_028764</name>
</gene>
<evidence type="ECO:0000256" key="2">
    <source>
        <dbReference type="ARBA" id="ARBA00022490"/>
    </source>
</evidence>
<dbReference type="GO" id="GO:0008270">
    <property type="term" value="F:zinc ion binding"/>
    <property type="evidence" value="ECO:0007669"/>
    <property type="project" value="UniProtKB-KW"/>
</dbReference>
<evidence type="ECO:0000313" key="9">
    <source>
        <dbReference type="EMBL" id="KAK7882590.1"/>
    </source>
</evidence>
<keyword evidence="10" id="KW-1185">Reference proteome</keyword>
<dbReference type="GO" id="GO:0035556">
    <property type="term" value="P:intracellular signal transduction"/>
    <property type="evidence" value="ECO:0007669"/>
    <property type="project" value="TreeGrafter"/>
</dbReference>
<evidence type="ECO:0000256" key="1">
    <source>
        <dbReference type="ARBA" id="ARBA00004496"/>
    </source>
</evidence>
<keyword evidence="6" id="KW-0862">Zinc</keyword>
<dbReference type="InterPro" id="IPR057764">
    <property type="entry name" value="Ubiquitin_PRKD1-3_N"/>
</dbReference>
<keyword evidence="4" id="KW-0808">Transferase</keyword>
<dbReference type="AlphaFoldDB" id="A0AAW0MQA1"/>
<keyword evidence="3" id="KW-0723">Serine/threonine-protein kinase</keyword>
<keyword evidence="7" id="KW-0418">Kinase</keyword>
<accession>A0AAW0MQA1</accession>
<reference evidence="10" key="1">
    <citation type="submission" date="2024-04" db="EMBL/GenBank/DDBJ databases">
        <title>Salinicola lusitanus LLJ914,a marine bacterium isolated from the Okinawa Trough.</title>
        <authorList>
            <person name="Li J."/>
        </authorList>
    </citation>
    <scope>NUCLEOTIDE SEQUENCE [LARGE SCALE GENOMIC DNA]</scope>
</reference>
<keyword evidence="6" id="KW-0863">Zinc-finger</keyword>
<dbReference type="EMBL" id="JBBPFD010000021">
    <property type="protein sequence ID" value="KAK7882590.1"/>
    <property type="molecule type" value="Genomic_DNA"/>
</dbReference>
<name>A0AAW0MQA1_9GOBI</name>
<dbReference type="PANTHER" id="PTHR22968:SF12">
    <property type="entry name" value="SERINE_THREONINE-PROTEIN KINASE D2"/>
    <property type="match status" value="1"/>
</dbReference>
<dbReference type="GO" id="GO:0005829">
    <property type="term" value="C:cytosol"/>
    <property type="evidence" value="ECO:0007669"/>
    <property type="project" value="TreeGrafter"/>
</dbReference>